<evidence type="ECO:0000313" key="2">
    <source>
        <dbReference type="EMBL" id="KYN30991.1"/>
    </source>
</evidence>
<feature type="compositionally biased region" description="Gly residues" evidence="1">
    <location>
        <begin position="12"/>
        <end position="26"/>
    </location>
</feature>
<keyword evidence="3" id="KW-1185">Reference proteome</keyword>
<proteinExistence type="predicted"/>
<reference evidence="2 3" key="1">
    <citation type="submission" date="2016-03" db="EMBL/GenBank/DDBJ databases">
        <title>Trachymyrmex septentrionalis WGS genome.</title>
        <authorList>
            <person name="Nygaard S."/>
            <person name="Hu H."/>
            <person name="Boomsma J."/>
            <person name="Zhang G."/>
        </authorList>
    </citation>
    <scope>NUCLEOTIDE SEQUENCE [LARGE SCALE GENOMIC DNA]</scope>
    <source>
        <strain evidence="2">Tsep2-gDNA-1</strain>
        <tissue evidence="2">Whole body</tissue>
    </source>
</reference>
<evidence type="ECO:0000313" key="3">
    <source>
        <dbReference type="Proteomes" id="UP000078541"/>
    </source>
</evidence>
<dbReference type="Proteomes" id="UP000078541">
    <property type="component" value="Unassembled WGS sequence"/>
</dbReference>
<sequence length="68" mass="7283">RGRRRRQDEGSGDGGGGGGGNAGMGVGRVYIASPGYGSFKRKLCRVQRGVCIERRRDGQRETADKGRT</sequence>
<protein>
    <submittedName>
        <fullName evidence="2">Uncharacterized protein</fullName>
    </submittedName>
</protein>
<organism evidence="2 3">
    <name type="scientific">Trachymyrmex septentrionalis</name>
    <dbReference type="NCBI Taxonomy" id="34720"/>
    <lineage>
        <taxon>Eukaryota</taxon>
        <taxon>Metazoa</taxon>
        <taxon>Ecdysozoa</taxon>
        <taxon>Arthropoda</taxon>
        <taxon>Hexapoda</taxon>
        <taxon>Insecta</taxon>
        <taxon>Pterygota</taxon>
        <taxon>Neoptera</taxon>
        <taxon>Endopterygota</taxon>
        <taxon>Hymenoptera</taxon>
        <taxon>Apocrita</taxon>
        <taxon>Aculeata</taxon>
        <taxon>Formicoidea</taxon>
        <taxon>Formicidae</taxon>
        <taxon>Myrmicinae</taxon>
        <taxon>Trachymyrmex</taxon>
    </lineage>
</organism>
<gene>
    <name evidence="2" type="ORF">ALC56_14803</name>
</gene>
<evidence type="ECO:0000256" key="1">
    <source>
        <dbReference type="SAM" id="MobiDB-lite"/>
    </source>
</evidence>
<dbReference type="AlphaFoldDB" id="A0A195ES36"/>
<feature type="non-terminal residue" evidence="2">
    <location>
        <position position="1"/>
    </location>
</feature>
<feature type="region of interest" description="Disordered" evidence="1">
    <location>
        <begin position="1"/>
        <end position="28"/>
    </location>
</feature>
<dbReference type="EMBL" id="KQ981993">
    <property type="protein sequence ID" value="KYN30991.1"/>
    <property type="molecule type" value="Genomic_DNA"/>
</dbReference>
<name>A0A195ES36_9HYME</name>
<accession>A0A195ES36</accession>